<keyword evidence="8" id="KW-0378">Hydrolase</keyword>
<evidence type="ECO:0000313" key="11">
    <source>
        <dbReference type="Proteomes" id="UP000245380"/>
    </source>
</evidence>
<reference evidence="10 11" key="1">
    <citation type="submission" date="2016-11" db="EMBL/GenBank/DDBJ databases">
        <title>Comparative genomics of Acidibacillus ferroxidans species.</title>
        <authorList>
            <person name="Oliveira G."/>
            <person name="Nunes G."/>
            <person name="Oliveira R."/>
            <person name="Araujo F."/>
            <person name="Salim A."/>
            <person name="Scholte L."/>
            <person name="Morais D."/>
            <person name="Nancucheo I."/>
            <person name="Johnson D.B."/>
            <person name="Grail B."/>
            <person name="Bittencourt J."/>
            <person name="Valadares R."/>
        </authorList>
    </citation>
    <scope>NUCLEOTIDE SEQUENCE [LARGE SCALE GENOMIC DNA]</scope>
    <source>
        <strain evidence="10 11">Y002</strain>
    </source>
</reference>
<evidence type="ECO:0000256" key="5">
    <source>
        <dbReference type="ARBA" id="ARBA00022438"/>
    </source>
</evidence>
<dbReference type="PANTHER" id="PTHR34448">
    <property type="entry name" value="AMINOPEPTIDASE"/>
    <property type="match status" value="1"/>
</dbReference>
<dbReference type="Proteomes" id="UP000245380">
    <property type="component" value="Unassembled WGS sequence"/>
</dbReference>
<comment type="caution">
    <text evidence="10">The sequence shown here is derived from an EMBL/GenBank/DDBJ whole genome shotgun (WGS) entry which is preliminary data.</text>
</comment>
<proteinExistence type="inferred from homology"/>
<organism evidence="10 11">
    <name type="scientific">Sulfoacidibacillus thermotolerans</name>
    <name type="common">Acidibacillus sulfuroxidans</name>
    <dbReference type="NCBI Taxonomy" id="1765684"/>
    <lineage>
        <taxon>Bacteria</taxon>
        <taxon>Bacillati</taxon>
        <taxon>Bacillota</taxon>
        <taxon>Bacilli</taxon>
        <taxon>Bacillales</taxon>
        <taxon>Alicyclobacillaceae</taxon>
        <taxon>Sulfoacidibacillus</taxon>
    </lineage>
</organism>
<comment type="cofactor">
    <cofactor evidence="3">
        <name>Zn(2+)</name>
        <dbReference type="ChEBI" id="CHEBI:29105"/>
    </cofactor>
</comment>
<keyword evidence="5 10" id="KW-0031">Aminopeptidase</keyword>
<dbReference type="Pfam" id="PF02073">
    <property type="entry name" value="Peptidase_M29"/>
    <property type="match status" value="1"/>
</dbReference>
<dbReference type="GO" id="GO:0008237">
    <property type="term" value="F:metallopeptidase activity"/>
    <property type="evidence" value="ECO:0007669"/>
    <property type="project" value="UniProtKB-KW"/>
</dbReference>
<dbReference type="RefSeq" id="WP_109430977.1">
    <property type="nucleotide sequence ID" value="NZ_MPDK01000016.1"/>
</dbReference>
<comment type="cofactor">
    <cofactor evidence="2">
        <name>Mg(2+)</name>
        <dbReference type="ChEBI" id="CHEBI:18420"/>
    </cofactor>
</comment>
<dbReference type="PANTHER" id="PTHR34448:SF3">
    <property type="entry name" value="AMINOPEPTIDASE AMPS"/>
    <property type="match status" value="1"/>
</dbReference>
<dbReference type="GO" id="GO:0004177">
    <property type="term" value="F:aminopeptidase activity"/>
    <property type="evidence" value="ECO:0007669"/>
    <property type="project" value="UniProtKB-KW"/>
</dbReference>
<evidence type="ECO:0000256" key="9">
    <source>
        <dbReference type="ARBA" id="ARBA00023049"/>
    </source>
</evidence>
<dbReference type="Gene3D" id="3.40.1830.10">
    <property type="entry name" value="Thermophilic metalloprotease (M29)"/>
    <property type="match status" value="1"/>
</dbReference>
<sequence length="411" mass="46176">MEDFLLQLEKYAKVTIQVGLNLQKGQTLFVTAPLEAVDYVRTVAREAYAAGAKHVYVEWGDEQLDLIKYQQAPEEAFAEFPKWRVLQAEQLVEENAAFLTVYAADPDLLHAVDPARVAMAQKTRLTALAKMREAIQNMRVSWLIVSIPTSAWAAKVFQGLPQEQQISALWDAIFKTTRIYLEDPVGAWQEHITKLQQRAAYLNAHQFKKLRYQAPGTDLTIELPEGHIWISAESTNEQGTLFVPNMPTEEVFTLPKREGVNGVVHSTMPLHYNGVLIENLVLTFERGRIVDFSAEQGYEALKGLIETDEGSHYLGEVALVPYDSPISNLHTLFYNTLFDENASCHLAIGSAYPVCLQGGTKMDKAELERHGVNQSVEHVDFMIGSKELNIDGQTPDGEWIAVFRNGNWVEA</sequence>
<name>A0A2U3D7H4_SULT2</name>
<comment type="similarity">
    <text evidence="4">Belongs to the peptidase M29 family.</text>
</comment>
<keyword evidence="6" id="KW-0645">Protease</keyword>
<dbReference type="GO" id="GO:0006508">
    <property type="term" value="P:proteolysis"/>
    <property type="evidence" value="ECO:0007669"/>
    <property type="project" value="UniProtKB-KW"/>
</dbReference>
<dbReference type="InterPro" id="IPR052170">
    <property type="entry name" value="M29_Exopeptidase"/>
</dbReference>
<evidence type="ECO:0000256" key="4">
    <source>
        <dbReference type="ARBA" id="ARBA00008236"/>
    </source>
</evidence>
<protein>
    <submittedName>
        <fullName evidence="10">Aminopeptidase</fullName>
    </submittedName>
</protein>
<dbReference type="EMBL" id="MPDK01000016">
    <property type="protein sequence ID" value="PWI57236.1"/>
    <property type="molecule type" value="Genomic_DNA"/>
</dbReference>
<gene>
    <name evidence="10" type="ORF">BM613_09625</name>
</gene>
<dbReference type="InterPro" id="IPR000787">
    <property type="entry name" value="Peptidase_M29"/>
</dbReference>
<keyword evidence="9" id="KW-0482">Metalloprotease</keyword>
<keyword evidence="11" id="KW-1185">Reference proteome</keyword>
<dbReference type="InterPro" id="IPR035097">
    <property type="entry name" value="M29_N-terminal"/>
</dbReference>
<evidence type="ECO:0000256" key="7">
    <source>
        <dbReference type="ARBA" id="ARBA00022723"/>
    </source>
</evidence>
<dbReference type="AlphaFoldDB" id="A0A2U3D7H4"/>
<evidence type="ECO:0000256" key="8">
    <source>
        <dbReference type="ARBA" id="ARBA00022801"/>
    </source>
</evidence>
<dbReference type="PRINTS" id="PR00919">
    <property type="entry name" value="THERMOPTASE"/>
</dbReference>
<dbReference type="OrthoDB" id="9803993at2"/>
<accession>A0A2U3D7H4</accession>
<comment type="cofactor">
    <cofactor evidence="1">
        <name>Co(2+)</name>
        <dbReference type="ChEBI" id="CHEBI:48828"/>
    </cofactor>
</comment>
<keyword evidence="7" id="KW-0479">Metal-binding</keyword>
<evidence type="ECO:0000313" key="10">
    <source>
        <dbReference type="EMBL" id="PWI57236.1"/>
    </source>
</evidence>
<dbReference type="GO" id="GO:0046872">
    <property type="term" value="F:metal ion binding"/>
    <property type="evidence" value="ECO:0007669"/>
    <property type="project" value="UniProtKB-KW"/>
</dbReference>
<evidence type="ECO:0000256" key="3">
    <source>
        <dbReference type="ARBA" id="ARBA00001947"/>
    </source>
</evidence>
<evidence type="ECO:0000256" key="6">
    <source>
        <dbReference type="ARBA" id="ARBA00022670"/>
    </source>
</evidence>
<evidence type="ECO:0000256" key="2">
    <source>
        <dbReference type="ARBA" id="ARBA00001946"/>
    </source>
</evidence>
<evidence type="ECO:0000256" key="1">
    <source>
        <dbReference type="ARBA" id="ARBA00001941"/>
    </source>
</evidence>
<dbReference type="SUPFAM" id="SSF144052">
    <property type="entry name" value="Thermophilic metalloprotease-like"/>
    <property type="match status" value="1"/>
</dbReference>